<dbReference type="InterPro" id="IPR051910">
    <property type="entry name" value="ComF/GntX_DNA_util-trans"/>
</dbReference>
<comment type="caution">
    <text evidence="3">The sequence shown here is derived from an EMBL/GenBank/DDBJ whole genome shotgun (WGS) entry which is preliminary data.</text>
</comment>
<evidence type="ECO:0000259" key="2">
    <source>
        <dbReference type="Pfam" id="PF00156"/>
    </source>
</evidence>
<proteinExistence type="inferred from homology"/>
<dbReference type="InterPro" id="IPR000836">
    <property type="entry name" value="PRTase_dom"/>
</dbReference>
<protein>
    <submittedName>
        <fullName evidence="3">Phosphoribosyltransferase family protein</fullName>
    </submittedName>
</protein>
<reference evidence="4" key="1">
    <citation type="submission" date="2023-07" db="EMBL/GenBank/DDBJ databases">
        <title>30 novel species of actinomycetes from the DSMZ collection.</title>
        <authorList>
            <person name="Nouioui I."/>
        </authorList>
    </citation>
    <scope>NUCLEOTIDE SEQUENCE [LARGE SCALE GENOMIC DNA]</scope>
    <source>
        <strain evidence="4">DSM 44399</strain>
    </source>
</reference>
<evidence type="ECO:0000313" key="4">
    <source>
        <dbReference type="Proteomes" id="UP001183176"/>
    </source>
</evidence>
<dbReference type="Pfam" id="PF00156">
    <property type="entry name" value="Pribosyltran"/>
    <property type="match status" value="1"/>
</dbReference>
<accession>A0ABU2J5V7</accession>
<dbReference type="Proteomes" id="UP001183176">
    <property type="component" value="Unassembled WGS sequence"/>
</dbReference>
<comment type="similarity">
    <text evidence="1">Belongs to the ComF/GntX family.</text>
</comment>
<dbReference type="InterPro" id="IPR029057">
    <property type="entry name" value="PRTase-like"/>
</dbReference>
<name>A0ABU2J5V7_9ACTN</name>
<dbReference type="CDD" id="cd06223">
    <property type="entry name" value="PRTases_typeI"/>
    <property type="match status" value="1"/>
</dbReference>
<keyword evidence="3" id="KW-0328">Glycosyltransferase</keyword>
<dbReference type="PANTHER" id="PTHR47505:SF1">
    <property type="entry name" value="DNA UTILIZATION PROTEIN YHGH"/>
    <property type="match status" value="1"/>
</dbReference>
<dbReference type="Gene3D" id="3.40.50.2020">
    <property type="match status" value="1"/>
</dbReference>
<keyword evidence="3" id="KW-0808">Transferase</keyword>
<evidence type="ECO:0000313" key="3">
    <source>
        <dbReference type="EMBL" id="MDT0260377.1"/>
    </source>
</evidence>
<dbReference type="RefSeq" id="WP_311421532.1">
    <property type="nucleotide sequence ID" value="NZ_JAVREH010000003.1"/>
</dbReference>
<dbReference type="SUPFAM" id="SSF53271">
    <property type="entry name" value="PRTase-like"/>
    <property type="match status" value="1"/>
</dbReference>
<organism evidence="3 4">
    <name type="scientific">Jatrophihabitans lederbergiae</name>
    <dbReference type="NCBI Taxonomy" id="3075547"/>
    <lineage>
        <taxon>Bacteria</taxon>
        <taxon>Bacillati</taxon>
        <taxon>Actinomycetota</taxon>
        <taxon>Actinomycetes</taxon>
        <taxon>Jatrophihabitantales</taxon>
        <taxon>Jatrophihabitantaceae</taxon>
        <taxon>Jatrophihabitans</taxon>
    </lineage>
</organism>
<dbReference type="EMBL" id="JAVREH010000003">
    <property type="protein sequence ID" value="MDT0260377.1"/>
    <property type="molecule type" value="Genomic_DNA"/>
</dbReference>
<keyword evidence="4" id="KW-1185">Reference proteome</keyword>
<feature type="domain" description="Phosphoribosyltransferase" evidence="2">
    <location>
        <begin position="177"/>
        <end position="217"/>
    </location>
</feature>
<dbReference type="GO" id="GO:0016757">
    <property type="term" value="F:glycosyltransferase activity"/>
    <property type="evidence" value="ECO:0007669"/>
    <property type="project" value="UniProtKB-KW"/>
</dbReference>
<sequence>MGLLAELIDLVLPSSCICCQRSGPLWCAACRPASVPELAATATGPAVCAAGEYDAELRSALIAYKERGHRALAEPLSAYLSDAVDVLSRQAGTAATGRPRPVLVPVPSRRSAARQRGGDHVLRLARLVARQSQLPLCSTLSVSSGVADSAGLSTAARAANLAHRMRAARPPGRGPLDAVIVDDIVTTGTTLAEAERALTEAGWRVLGAAVVGATRRRYPAAAAGASGASDGARKQSAAAGTNACNWADPHEWASV</sequence>
<dbReference type="PANTHER" id="PTHR47505">
    <property type="entry name" value="DNA UTILIZATION PROTEIN YHGH"/>
    <property type="match status" value="1"/>
</dbReference>
<evidence type="ECO:0000256" key="1">
    <source>
        <dbReference type="ARBA" id="ARBA00008007"/>
    </source>
</evidence>
<gene>
    <name evidence="3" type="ORF">RM423_03105</name>
</gene>